<dbReference type="PANTHER" id="PTHR47466">
    <property type="match status" value="1"/>
</dbReference>
<dbReference type="EMBL" id="KB445555">
    <property type="protein sequence ID" value="EMC96697.1"/>
    <property type="molecule type" value="Genomic_DNA"/>
</dbReference>
<keyword evidence="2" id="KW-0645">Protease</keyword>
<feature type="non-terminal residue" evidence="10">
    <location>
        <position position="1"/>
    </location>
</feature>
<dbReference type="SUPFAM" id="SSF55486">
    <property type="entry name" value="Metalloproteases ('zincins'), catalytic domain"/>
    <property type="match status" value="1"/>
</dbReference>
<evidence type="ECO:0000256" key="5">
    <source>
        <dbReference type="ARBA" id="ARBA00022801"/>
    </source>
</evidence>
<dbReference type="RefSeq" id="XP_007676238.1">
    <property type="nucleotide sequence ID" value="XM_007678048.1"/>
</dbReference>
<keyword evidence="3" id="KW-0479">Metal-binding</keyword>
<dbReference type="KEGG" id="bcom:BAUCODRAFT_59752"/>
<comment type="similarity">
    <text evidence="1">Belongs to the peptidase M43B family.</text>
</comment>
<feature type="domain" description="Peptidase M43 pregnancy-associated plasma-A" evidence="9">
    <location>
        <begin position="135"/>
        <end position="273"/>
    </location>
</feature>
<dbReference type="GeneID" id="19115830"/>
<dbReference type="GO" id="GO:0006508">
    <property type="term" value="P:proteolysis"/>
    <property type="evidence" value="ECO:0007669"/>
    <property type="project" value="UniProtKB-KW"/>
</dbReference>
<dbReference type="Proteomes" id="UP000011761">
    <property type="component" value="Unassembled WGS sequence"/>
</dbReference>
<dbReference type="GO" id="GO:0046872">
    <property type="term" value="F:metal ion binding"/>
    <property type="evidence" value="ECO:0007669"/>
    <property type="project" value="UniProtKB-KW"/>
</dbReference>
<gene>
    <name evidence="10" type="ORF">BAUCODRAFT_59752</name>
</gene>
<evidence type="ECO:0000313" key="10">
    <source>
        <dbReference type="EMBL" id="EMC96697.1"/>
    </source>
</evidence>
<keyword evidence="8" id="KW-1015">Disulfide bond</keyword>
<evidence type="ECO:0000256" key="1">
    <source>
        <dbReference type="ARBA" id="ARBA00008721"/>
    </source>
</evidence>
<proteinExistence type="inferred from homology"/>
<evidence type="ECO:0000256" key="6">
    <source>
        <dbReference type="ARBA" id="ARBA00022833"/>
    </source>
</evidence>
<dbReference type="CDD" id="cd04275">
    <property type="entry name" value="ZnMc_pappalysin_like"/>
    <property type="match status" value="1"/>
</dbReference>
<evidence type="ECO:0000256" key="3">
    <source>
        <dbReference type="ARBA" id="ARBA00022723"/>
    </source>
</evidence>
<feature type="non-terminal residue" evidence="10">
    <location>
        <position position="282"/>
    </location>
</feature>
<protein>
    <recommendedName>
        <fullName evidence="9">Peptidase M43 pregnancy-associated plasma-A domain-containing protein</fullName>
    </recommendedName>
</protein>
<keyword evidence="5" id="KW-0378">Hydrolase</keyword>
<evidence type="ECO:0000259" key="9">
    <source>
        <dbReference type="Pfam" id="PF05572"/>
    </source>
</evidence>
<evidence type="ECO:0000256" key="2">
    <source>
        <dbReference type="ARBA" id="ARBA00022670"/>
    </source>
</evidence>
<keyword evidence="4" id="KW-0732">Signal</keyword>
<dbReference type="OrthoDB" id="536211at2759"/>
<dbReference type="Pfam" id="PF05572">
    <property type="entry name" value="Peptidase_M43"/>
    <property type="match status" value="1"/>
</dbReference>
<dbReference type="InterPro" id="IPR008754">
    <property type="entry name" value="Peptidase_M43"/>
</dbReference>
<accession>M2LQI9</accession>
<dbReference type="OMA" id="DTWFHII"/>
<dbReference type="InterPro" id="IPR024079">
    <property type="entry name" value="MetalloPept_cat_dom_sf"/>
</dbReference>
<dbReference type="HOGENOM" id="CLU_048726_0_0_1"/>
<name>M2LQI9_BAUPA</name>
<evidence type="ECO:0000256" key="4">
    <source>
        <dbReference type="ARBA" id="ARBA00022729"/>
    </source>
</evidence>
<keyword evidence="6" id="KW-0862">Zinc</keyword>
<reference evidence="10 11" key="1">
    <citation type="journal article" date="2012" name="PLoS Pathog.">
        <title>Diverse lifestyles and strategies of plant pathogenesis encoded in the genomes of eighteen Dothideomycetes fungi.</title>
        <authorList>
            <person name="Ohm R.A."/>
            <person name="Feau N."/>
            <person name="Henrissat B."/>
            <person name="Schoch C.L."/>
            <person name="Horwitz B.A."/>
            <person name="Barry K.W."/>
            <person name="Condon B.J."/>
            <person name="Copeland A.C."/>
            <person name="Dhillon B."/>
            <person name="Glaser F."/>
            <person name="Hesse C.N."/>
            <person name="Kosti I."/>
            <person name="LaButti K."/>
            <person name="Lindquist E.A."/>
            <person name="Lucas S."/>
            <person name="Salamov A.A."/>
            <person name="Bradshaw R.E."/>
            <person name="Ciuffetti L."/>
            <person name="Hamelin R.C."/>
            <person name="Kema G.H.J."/>
            <person name="Lawrence C."/>
            <person name="Scott J.A."/>
            <person name="Spatafora J.W."/>
            <person name="Turgeon B.G."/>
            <person name="de Wit P.J.G.M."/>
            <person name="Zhong S."/>
            <person name="Goodwin S.B."/>
            <person name="Grigoriev I.V."/>
        </authorList>
    </citation>
    <scope>NUCLEOTIDE SEQUENCE [LARGE SCALE GENOMIC DNA]</scope>
    <source>
        <strain evidence="10 11">UAMH 10762</strain>
    </source>
</reference>
<evidence type="ECO:0000256" key="7">
    <source>
        <dbReference type="ARBA" id="ARBA00023049"/>
    </source>
</evidence>
<evidence type="ECO:0000256" key="8">
    <source>
        <dbReference type="ARBA" id="ARBA00023157"/>
    </source>
</evidence>
<dbReference type="AlphaFoldDB" id="M2LQI9"/>
<organism evidence="10 11">
    <name type="scientific">Baudoinia panamericana (strain UAMH 10762)</name>
    <name type="common">Angels' share fungus</name>
    <name type="synonym">Baudoinia compniacensis (strain UAMH 10762)</name>
    <dbReference type="NCBI Taxonomy" id="717646"/>
    <lineage>
        <taxon>Eukaryota</taxon>
        <taxon>Fungi</taxon>
        <taxon>Dikarya</taxon>
        <taxon>Ascomycota</taxon>
        <taxon>Pezizomycotina</taxon>
        <taxon>Dothideomycetes</taxon>
        <taxon>Dothideomycetidae</taxon>
        <taxon>Mycosphaerellales</taxon>
        <taxon>Teratosphaeriaceae</taxon>
        <taxon>Baudoinia</taxon>
    </lineage>
</organism>
<evidence type="ECO:0000313" key="11">
    <source>
        <dbReference type="Proteomes" id="UP000011761"/>
    </source>
</evidence>
<keyword evidence="11" id="KW-1185">Reference proteome</keyword>
<keyword evidence="7" id="KW-0482">Metalloprotease</keyword>
<dbReference type="PANTHER" id="PTHR47466:SF1">
    <property type="entry name" value="METALLOPROTEASE MEP1 (AFU_ORTHOLOGUE AFUA_1G07730)-RELATED"/>
    <property type="match status" value="1"/>
</dbReference>
<dbReference type="eggNOG" id="ENOG502RYKG">
    <property type="taxonomic scope" value="Eukaryota"/>
</dbReference>
<dbReference type="GO" id="GO:0008237">
    <property type="term" value="F:metallopeptidase activity"/>
    <property type="evidence" value="ECO:0007669"/>
    <property type="project" value="UniProtKB-KW"/>
</dbReference>
<dbReference type="Gene3D" id="3.40.390.10">
    <property type="entry name" value="Collagenase (Catalytic Domain)"/>
    <property type="match status" value="1"/>
</dbReference>
<sequence>KHFDCDVSQHHASEHFVSTVTRLHNLHKNSAIGSRAAKSKVTAARQGSTSYAPIASNIPLYIHVISSKAAAGAITQKMADDQAAQLNSVYKPHGISFAYTPSHTDFTVNDAWAVAAGADMAALKAALRKGTYSALNLYFHTDLNGGILGTCTLPSRVTKGVAPATYASDGCNINAFTMPNSSMLGYNMGMTAVHETGHWLGLLHTFEGYTCSGNGDFVSDTPFESVSTNGCPATPMKNSCPSVSTGDPIHNYMDYSTDACYSIFTPLQVARISSMWTQYRQG</sequence>